<dbReference type="InterPro" id="IPR018997">
    <property type="entry name" value="PUB_domain"/>
</dbReference>
<name>H6S492_PLAVT</name>
<feature type="domain" description="PUB" evidence="2">
    <location>
        <begin position="164"/>
        <end position="230"/>
    </location>
</feature>
<feature type="compositionally biased region" description="Polar residues" evidence="1">
    <location>
        <begin position="76"/>
        <end position="86"/>
    </location>
</feature>
<dbReference type="SUPFAM" id="SSF143503">
    <property type="entry name" value="PUG domain-like"/>
    <property type="match status" value="1"/>
</dbReference>
<evidence type="ECO:0000259" key="2">
    <source>
        <dbReference type="Pfam" id="PF09409"/>
    </source>
</evidence>
<sequence length="250" mass="27395">ADAISIFSCAKFEKECTCSWTGRRSNGVTAGRISASVDERDLTQSIGSGYRLGGGSAQTSRLLKNIPGTRERMVSMTTQEASTEQKSTTEFESKIMPDEIASKAKSQDATSEPANTSHAALALTTTPKFHVMNVDEQVATLAMSGREKRVYNAVRQMQTHYSAEVITKAASLLYKIVSNIISHPIDAKFRSIRKTNRVFSGQVAKIPECLEFLLALGFEDQLDNFVLIREDPALLWIGRSTLEVLLPATA</sequence>
<dbReference type="GO" id="GO:0005737">
    <property type="term" value="C:cytoplasm"/>
    <property type="evidence" value="ECO:0007669"/>
    <property type="project" value="TreeGrafter"/>
</dbReference>
<dbReference type="PANTHER" id="PTHR23153">
    <property type="entry name" value="UBX-RELATED"/>
    <property type="match status" value="1"/>
</dbReference>
<reference evidence="3" key="1">
    <citation type="journal article" date="2012" name="Fungal Biol.">
        <title>Identification of effector genes from the phytopathogenic Oomycete Plasmopara viticola through the analysis of gene expression in germinated zoospores.</title>
        <authorList>
            <person name="Mestre P."/>
            <person name="Piron M.C."/>
            <person name="Merdinoglu D."/>
        </authorList>
    </citation>
    <scope>NUCLEOTIDE SEQUENCE</scope>
    <source>
        <strain evidence="3">SC</strain>
        <tissue evidence="3">In vitro germinated zoospores</tissue>
    </source>
</reference>
<feature type="non-terminal residue" evidence="3">
    <location>
        <position position="250"/>
    </location>
</feature>
<feature type="non-terminal residue" evidence="3">
    <location>
        <position position="1"/>
    </location>
</feature>
<proteinExistence type="evidence at transcript level"/>
<dbReference type="EMBL" id="HE582148">
    <property type="protein sequence ID" value="CCD28222.1"/>
    <property type="molecule type" value="mRNA"/>
</dbReference>
<dbReference type="Gene3D" id="1.20.58.2190">
    <property type="match status" value="1"/>
</dbReference>
<dbReference type="Pfam" id="PF09409">
    <property type="entry name" value="PUB"/>
    <property type="match status" value="1"/>
</dbReference>
<protein>
    <submittedName>
        <fullName evidence="3">PUG domain-like containing protein</fullName>
    </submittedName>
</protein>
<accession>H6S492</accession>
<dbReference type="InterPro" id="IPR036339">
    <property type="entry name" value="PUB-like_dom_sf"/>
</dbReference>
<organism evidence="3">
    <name type="scientific">Plasmopara viticola</name>
    <name type="common">Downy mildew of grapevine</name>
    <name type="synonym">Botrytis viticola</name>
    <dbReference type="NCBI Taxonomy" id="143451"/>
    <lineage>
        <taxon>Eukaryota</taxon>
        <taxon>Sar</taxon>
        <taxon>Stramenopiles</taxon>
        <taxon>Oomycota</taxon>
        <taxon>Peronosporomycetes</taxon>
        <taxon>Peronosporales</taxon>
        <taxon>Peronosporaceae</taxon>
        <taxon>Plasmopara</taxon>
    </lineage>
</organism>
<dbReference type="AlphaFoldDB" id="H6S492"/>
<dbReference type="PANTHER" id="PTHR23153:SF38">
    <property type="entry name" value="UBX DOMAIN-CONTAINING PROTEIN 6"/>
    <property type="match status" value="1"/>
</dbReference>
<evidence type="ECO:0000313" key="3">
    <source>
        <dbReference type="EMBL" id="CCD28222.1"/>
    </source>
</evidence>
<feature type="region of interest" description="Disordered" evidence="1">
    <location>
        <begin position="76"/>
        <end position="95"/>
    </location>
</feature>
<evidence type="ECO:0000256" key="1">
    <source>
        <dbReference type="SAM" id="MobiDB-lite"/>
    </source>
</evidence>
<dbReference type="SMART" id="SM00580">
    <property type="entry name" value="PUG"/>
    <property type="match status" value="1"/>
</dbReference>